<dbReference type="Gene3D" id="3.40.140.10">
    <property type="entry name" value="Cytidine Deaminase, domain 2"/>
    <property type="match status" value="1"/>
</dbReference>
<dbReference type="GO" id="GO:0046872">
    <property type="term" value="F:metal ion binding"/>
    <property type="evidence" value="ECO:0007669"/>
    <property type="project" value="UniProtKB-KW"/>
</dbReference>
<organism evidence="8 9">
    <name type="scientific">Xanthomonas citri pv. durantae</name>
    <dbReference type="NCBI Taxonomy" id="487862"/>
    <lineage>
        <taxon>Bacteria</taxon>
        <taxon>Pseudomonadati</taxon>
        <taxon>Pseudomonadota</taxon>
        <taxon>Gammaproteobacteria</taxon>
        <taxon>Lysobacterales</taxon>
        <taxon>Lysobacteraceae</taxon>
        <taxon>Xanthomonas</taxon>
    </lineage>
</organism>
<keyword evidence="2" id="KW-0479">Metal-binding</keyword>
<dbReference type="Pfam" id="PF00899">
    <property type="entry name" value="ThiF"/>
    <property type="match status" value="1"/>
</dbReference>
<evidence type="ECO:0000256" key="1">
    <source>
        <dbReference type="ARBA" id="ARBA00022670"/>
    </source>
</evidence>
<keyword evidence="4" id="KW-0862">Zinc</keyword>
<keyword evidence="3" id="KW-0378">Hydrolase</keyword>
<dbReference type="InterPro" id="IPR032865">
    <property type="entry name" value="Prok-E2_A"/>
</dbReference>
<dbReference type="GO" id="GO:0006508">
    <property type="term" value="P:proteolysis"/>
    <property type="evidence" value="ECO:0007669"/>
    <property type="project" value="UniProtKB-KW"/>
</dbReference>
<feature type="domain" description="THIF-type NAD/FAD binding fold" evidence="6">
    <location>
        <begin position="367"/>
        <end position="473"/>
    </location>
</feature>
<dbReference type="Pfam" id="PF14457">
    <property type="entry name" value="Prok-E2_A"/>
    <property type="match status" value="1"/>
</dbReference>
<evidence type="ECO:0000256" key="4">
    <source>
        <dbReference type="ARBA" id="ARBA00022833"/>
    </source>
</evidence>
<evidence type="ECO:0000259" key="6">
    <source>
        <dbReference type="Pfam" id="PF00899"/>
    </source>
</evidence>
<evidence type="ECO:0000256" key="3">
    <source>
        <dbReference type="ARBA" id="ARBA00022801"/>
    </source>
</evidence>
<dbReference type="InterPro" id="IPR035985">
    <property type="entry name" value="Ubiquitin-activating_enz"/>
</dbReference>
<dbReference type="InterPro" id="IPR028090">
    <property type="entry name" value="JAB_dom_prok"/>
</dbReference>
<reference evidence="8" key="1">
    <citation type="submission" date="2020-12" db="EMBL/GenBank/DDBJ databases">
        <title>Complete genome investigation of Xanthomonas citri pv. durantae LMG696.</title>
        <authorList>
            <person name="Rana R."/>
            <person name="Bansal K."/>
            <person name="Patil P.B."/>
        </authorList>
    </citation>
    <scope>NUCLEOTIDE SEQUENCE</scope>
    <source>
        <strain evidence="8">LMG696</strain>
    </source>
</reference>
<dbReference type="SUPFAM" id="SSF102712">
    <property type="entry name" value="JAB1/MPN domain"/>
    <property type="match status" value="1"/>
</dbReference>
<dbReference type="SUPFAM" id="SSF69572">
    <property type="entry name" value="Activating enzymes of the ubiquitin-like proteins"/>
    <property type="match status" value="1"/>
</dbReference>
<feature type="domain" description="JAB" evidence="7">
    <location>
        <begin position="616"/>
        <end position="734"/>
    </location>
</feature>
<dbReference type="Proteomes" id="UP000190508">
    <property type="component" value="Chromosome"/>
</dbReference>
<dbReference type="GO" id="GO:0008237">
    <property type="term" value="F:metallopeptidase activity"/>
    <property type="evidence" value="ECO:0007669"/>
    <property type="project" value="UniProtKB-KW"/>
</dbReference>
<proteinExistence type="predicted"/>
<evidence type="ECO:0000259" key="7">
    <source>
        <dbReference type="Pfam" id="PF14464"/>
    </source>
</evidence>
<keyword evidence="5" id="KW-0482">Metalloprotease</keyword>
<dbReference type="Pfam" id="PF14464">
    <property type="entry name" value="Prok-JAB"/>
    <property type="match status" value="1"/>
</dbReference>
<sequence length="750" mass="81537">MADYYEWGQPAEMADAEVEGQRFLELLEACQQHSDVRVVGLLRRGSPGQLGIIVDVGDGSVAPGNQFGIQPRERLWLSFDPSGKRPPEVRALRRQFPSLLHLNAVASNEPASLCLYENWAHEERQWTAQRHLRRILWWLRETAKGSLHAADQPLEPLFYGTGHTVILPAAFQTQSADDLGAICLSALERNRLGLCLVASDPAHIANRVPIQPLLVELSPVDHLPIQRPPTDLGGLDEALSSFGVSILEPLREAVRRQFRSNSSAGRPSGKALLILRLPRLRNGQVERIDTCAFLTTVDINSLGLQIGSLFRPTPGGAPFAIDALLGAAAEPPDERWKATEIVLAEIKTIPLRSDALQFSGISETGANFSAVLAGVGALGSGLVDTWVREGWGRWTCVDPDYVEPHNLIRHIVNSKAVGHAKAFSVCAQLGLIFGTEDTTPSAIVAQANDWHNPAVTAALEGADLLVDASTTIDVPRDWSERELPRSASVFFTHNGLSAVMLLEDAGRTIRLASLEAQYYREVINEEWGANHLRQGDQVRVGRGCRDHSIQLPVDLAKLHSAHLARRLRMSVANSDACAQVWTLDDATGALSTDCIQLSRTKEVQRGDWRVRWDDGLEEKLRRMRMEQLPNETGGVLVGVVDQVLRTLTIVDASAAPIDSVADTVSFVRGKEGSQAYVDRCELLTAGMVSYVGEWHAHPEGCSALPSATDVVLLTTLADRLAADGVPALMVIVSADAVSVSLGQAVVSVSK</sequence>
<dbReference type="EMBL" id="CP066343">
    <property type="protein sequence ID" value="UVG59921.1"/>
    <property type="molecule type" value="Genomic_DNA"/>
</dbReference>
<dbReference type="Gene3D" id="3.40.50.720">
    <property type="entry name" value="NAD(P)-binding Rossmann-like Domain"/>
    <property type="match status" value="1"/>
</dbReference>
<gene>
    <name evidence="8" type="ORF">Xdur_005705</name>
</gene>
<keyword evidence="1" id="KW-0645">Protease</keyword>
<evidence type="ECO:0000313" key="9">
    <source>
        <dbReference type="Proteomes" id="UP000190508"/>
    </source>
</evidence>
<dbReference type="InterPro" id="IPR000594">
    <property type="entry name" value="ThiF_NAD_FAD-bd"/>
</dbReference>
<name>A0A9X9IGB5_XANCI</name>
<evidence type="ECO:0000256" key="2">
    <source>
        <dbReference type="ARBA" id="ARBA00022723"/>
    </source>
</evidence>
<dbReference type="AlphaFoldDB" id="A0A9X9IGB5"/>
<accession>A0A9X9IGB5</accession>
<evidence type="ECO:0000256" key="5">
    <source>
        <dbReference type="ARBA" id="ARBA00023049"/>
    </source>
</evidence>
<evidence type="ECO:0000313" key="8">
    <source>
        <dbReference type="EMBL" id="UVG59921.1"/>
    </source>
</evidence>
<dbReference type="RefSeq" id="WP_078516450.1">
    <property type="nucleotide sequence ID" value="NZ_CP066343.1"/>
</dbReference>
<protein>
    <submittedName>
        <fullName evidence="8">Mov34/MPN/PAD-1 family protein</fullName>
    </submittedName>
</protein>
<dbReference type="GO" id="GO:0008641">
    <property type="term" value="F:ubiquitin-like modifier activating enzyme activity"/>
    <property type="evidence" value="ECO:0007669"/>
    <property type="project" value="InterPro"/>
</dbReference>